<organism evidence="1 2">
    <name type="scientific">Larimichthys crocea</name>
    <name type="common">Large yellow croaker</name>
    <name type="synonym">Pseudosciaena crocea</name>
    <dbReference type="NCBI Taxonomy" id="215358"/>
    <lineage>
        <taxon>Eukaryota</taxon>
        <taxon>Metazoa</taxon>
        <taxon>Chordata</taxon>
        <taxon>Craniata</taxon>
        <taxon>Vertebrata</taxon>
        <taxon>Euteleostomi</taxon>
        <taxon>Actinopterygii</taxon>
        <taxon>Neopterygii</taxon>
        <taxon>Teleostei</taxon>
        <taxon>Neoteleostei</taxon>
        <taxon>Acanthomorphata</taxon>
        <taxon>Eupercaria</taxon>
        <taxon>Sciaenidae</taxon>
        <taxon>Larimichthys</taxon>
    </lineage>
</organism>
<sequence>MDIMGSRSEGQWDLKREHARSLSERLLQLSLERNGPRQSLAMSSSHSYPQLYNNNNVTNAVAPEKQGAQQCVDQRGPPPDYPIFARLPEYMVSHSQEHGQYCRDPPPPFYSQHHSRYVSAQSQVAHNNITAAFSNNSAQTDVLMRENERLRKELEVYAEKAARLQKLELEIQRISEAYETLMKGSAKRETLEKTMRNKLEAEIKRMHDFNRDLREQLDTATRQRVAKEAECSDQRQHVFVKLLEQNEEQQREREQLERQIQHLRVSGDECQRRRELVEKALASTQARNRQLEEELQRKRAYVEKVERLQSALAQLQAACEKRETLELRLRTRLEQELKSLRAQQSQNQSADPTASELSSSTLQQQLREKEERILALEADITKWEQKYLEESTMRQFAMDAAATAAAQRYDEGLRNITKILKNKNRDNGMVFNSHIFSFAETQPSSIIHHGHSPNSSFNEDLPLSSHRHQEMENSAPDGSRANWRNRGFVSRGPSQSINTVAGSTESKGKNLSDDQTGAAAAALQPRPRVVPQSSSRDCSTQCDEAPQEPELTAEPGKLKTAEAATTDTSEEPKAPLKTFKSINGSDAEVVEILI</sequence>
<protein>
    <submittedName>
        <fullName evidence="1">Uncharacterized protein</fullName>
    </submittedName>
</protein>
<accession>A0ACD3RKN9</accession>
<dbReference type="EMBL" id="CM011677">
    <property type="protein sequence ID" value="TMS19930.1"/>
    <property type="molecule type" value="Genomic_DNA"/>
</dbReference>
<keyword evidence="2" id="KW-1185">Reference proteome</keyword>
<comment type="caution">
    <text evidence="1">The sequence shown here is derived from an EMBL/GenBank/DDBJ whole genome shotgun (WGS) entry which is preliminary data.</text>
</comment>
<dbReference type="Proteomes" id="UP000793456">
    <property type="component" value="Chromosome IV"/>
</dbReference>
<proteinExistence type="predicted"/>
<evidence type="ECO:0000313" key="1">
    <source>
        <dbReference type="EMBL" id="TMS19930.1"/>
    </source>
</evidence>
<evidence type="ECO:0000313" key="2">
    <source>
        <dbReference type="Proteomes" id="UP000793456"/>
    </source>
</evidence>
<reference evidence="1" key="1">
    <citation type="submission" date="2018-11" db="EMBL/GenBank/DDBJ databases">
        <title>The sequence and de novo assembly of Larimichthys crocea genome using PacBio and Hi-C technologies.</title>
        <authorList>
            <person name="Xu P."/>
            <person name="Chen B."/>
            <person name="Zhou Z."/>
            <person name="Ke Q."/>
            <person name="Wu Y."/>
            <person name="Bai H."/>
            <person name="Pu F."/>
        </authorList>
    </citation>
    <scope>NUCLEOTIDE SEQUENCE</scope>
    <source>
        <tissue evidence="1">Muscle</tissue>
    </source>
</reference>
<gene>
    <name evidence="1" type="ORF">E3U43_006423</name>
</gene>
<name>A0ACD3RKN9_LARCR</name>